<feature type="transmembrane region" description="Helical" evidence="1">
    <location>
        <begin position="43"/>
        <end position="69"/>
    </location>
</feature>
<gene>
    <name evidence="2" type="ORF">GCM10022244_53170</name>
</gene>
<dbReference type="EMBL" id="BAABAJ010000026">
    <property type="protein sequence ID" value="GAA3938115.1"/>
    <property type="molecule type" value="Genomic_DNA"/>
</dbReference>
<feature type="transmembrane region" description="Helical" evidence="1">
    <location>
        <begin position="81"/>
        <end position="100"/>
    </location>
</feature>
<dbReference type="RefSeq" id="WP_345287213.1">
    <property type="nucleotide sequence ID" value="NZ_BAABAJ010000026.1"/>
</dbReference>
<name>A0ABP7N700_9ACTN</name>
<keyword evidence="1" id="KW-1133">Transmembrane helix</keyword>
<keyword evidence="3" id="KW-1185">Reference proteome</keyword>
<proteinExistence type="predicted"/>
<comment type="caution">
    <text evidence="2">The sequence shown here is derived from an EMBL/GenBank/DDBJ whole genome shotgun (WGS) entry which is preliminary data.</text>
</comment>
<evidence type="ECO:0000256" key="1">
    <source>
        <dbReference type="SAM" id="Phobius"/>
    </source>
</evidence>
<sequence length="116" mass="11675">MAGITVLALTTGLAALAEFLRQGRALAPLSVLTGGLRVFRTSAAWSVLAPLAVAGAAGTAVAAALAAPVAAHGESSITGELIAATIGVVFVVGAFLWVWASRVAVRQARRWRPGGE</sequence>
<dbReference type="Proteomes" id="UP001501000">
    <property type="component" value="Unassembled WGS sequence"/>
</dbReference>
<reference evidence="3" key="1">
    <citation type="journal article" date="2019" name="Int. J. Syst. Evol. Microbiol.">
        <title>The Global Catalogue of Microorganisms (GCM) 10K type strain sequencing project: providing services to taxonomists for standard genome sequencing and annotation.</title>
        <authorList>
            <consortium name="The Broad Institute Genomics Platform"/>
            <consortium name="The Broad Institute Genome Sequencing Center for Infectious Disease"/>
            <person name="Wu L."/>
            <person name="Ma J."/>
        </authorList>
    </citation>
    <scope>NUCLEOTIDE SEQUENCE [LARGE SCALE GENOMIC DNA]</scope>
    <source>
        <strain evidence="3">JCM 16956</strain>
    </source>
</reference>
<accession>A0ABP7N700</accession>
<protein>
    <recommendedName>
        <fullName evidence="4">Integral membrane protein</fullName>
    </recommendedName>
</protein>
<evidence type="ECO:0008006" key="4">
    <source>
        <dbReference type="Google" id="ProtNLM"/>
    </source>
</evidence>
<evidence type="ECO:0000313" key="3">
    <source>
        <dbReference type="Proteomes" id="UP001501000"/>
    </source>
</evidence>
<keyword evidence="1" id="KW-0812">Transmembrane</keyword>
<organism evidence="2 3">
    <name type="scientific">Streptomyces gulbargensis</name>
    <dbReference type="NCBI Taxonomy" id="364901"/>
    <lineage>
        <taxon>Bacteria</taxon>
        <taxon>Bacillati</taxon>
        <taxon>Actinomycetota</taxon>
        <taxon>Actinomycetes</taxon>
        <taxon>Kitasatosporales</taxon>
        <taxon>Streptomycetaceae</taxon>
        <taxon>Streptomyces</taxon>
    </lineage>
</organism>
<keyword evidence="1" id="KW-0472">Membrane</keyword>
<evidence type="ECO:0000313" key="2">
    <source>
        <dbReference type="EMBL" id="GAA3938115.1"/>
    </source>
</evidence>